<comment type="catalytic activity">
    <reaction evidence="8">
        <text>L-aspartate + L-glutamine + ATP + H2O = L-asparagine + L-glutamate + AMP + diphosphate + H(+)</text>
        <dbReference type="Rhea" id="RHEA:12228"/>
        <dbReference type="ChEBI" id="CHEBI:15377"/>
        <dbReference type="ChEBI" id="CHEBI:15378"/>
        <dbReference type="ChEBI" id="CHEBI:29985"/>
        <dbReference type="ChEBI" id="CHEBI:29991"/>
        <dbReference type="ChEBI" id="CHEBI:30616"/>
        <dbReference type="ChEBI" id="CHEBI:33019"/>
        <dbReference type="ChEBI" id="CHEBI:58048"/>
        <dbReference type="ChEBI" id="CHEBI:58359"/>
        <dbReference type="ChEBI" id="CHEBI:456215"/>
        <dbReference type="EC" id="6.3.5.4"/>
    </reaction>
</comment>
<dbReference type="InterPro" id="IPR051786">
    <property type="entry name" value="ASN_synthetase/amidase"/>
</dbReference>
<evidence type="ECO:0000256" key="3">
    <source>
        <dbReference type="ARBA" id="ARBA00012737"/>
    </source>
</evidence>
<reference evidence="10 11" key="1">
    <citation type="submission" date="2021-10" db="EMBL/GenBank/DDBJ databases">
        <authorList>
            <person name="Criscuolo A."/>
        </authorList>
    </citation>
    <scope>NUCLEOTIDE SEQUENCE [LARGE SCALE GENOMIC DNA]</scope>
    <source>
        <strain evidence="11">CIP 111883</strain>
    </source>
</reference>
<dbReference type="EMBL" id="CAKJTJ010000006">
    <property type="protein sequence ID" value="CAG9620748.1"/>
    <property type="molecule type" value="Genomic_DNA"/>
</dbReference>
<keyword evidence="4" id="KW-0547">Nucleotide-binding</keyword>
<feature type="domain" description="Glutamine amidotransferase type-2" evidence="9">
    <location>
        <begin position="2"/>
        <end position="217"/>
    </location>
</feature>
<dbReference type="Gene3D" id="3.60.20.10">
    <property type="entry name" value="Glutamine Phosphoribosylpyrophosphate, subunit 1, domain 1"/>
    <property type="match status" value="1"/>
</dbReference>
<dbReference type="PANTHER" id="PTHR43284">
    <property type="entry name" value="ASPARAGINE SYNTHETASE (GLUTAMINE-HYDROLYZING)"/>
    <property type="match status" value="1"/>
</dbReference>
<accession>A0ABM8YLE6</accession>
<dbReference type="CDD" id="cd00712">
    <property type="entry name" value="AsnB"/>
    <property type="match status" value="1"/>
</dbReference>
<keyword evidence="5" id="KW-0067">ATP-binding</keyword>
<keyword evidence="6" id="KW-0028">Amino-acid biosynthesis</keyword>
<evidence type="ECO:0000259" key="9">
    <source>
        <dbReference type="PROSITE" id="PS51278"/>
    </source>
</evidence>
<dbReference type="PANTHER" id="PTHR43284:SF1">
    <property type="entry name" value="ASPARAGINE SYNTHETASE"/>
    <property type="match status" value="1"/>
</dbReference>
<protein>
    <recommendedName>
        <fullName evidence="3">asparagine synthase (glutamine-hydrolyzing)</fullName>
        <ecNumber evidence="3">6.3.5.4</ecNumber>
    </recommendedName>
</protein>
<organism evidence="10 11">
    <name type="scientific">Sutcliffiella rhizosphaerae</name>
    <dbReference type="NCBI Taxonomy" id="2880967"/>
    <lineage>
        <taxon>Bacteria</taxon>
        <taxon>Bacillati</taxon>
        <taxon>Bacillota</taxon>
        <taxon>Bacilli</taxon>
        <taxon>Bacillales</taxon>
        <taxon>Bacillaceae</taxon>
        <taxon>Sutcliffiella</taxon>
    </lineage>
</organism>
<dbReference type="InterPro" id="IPR001962">
    <property type="entry name" value="Asn_synthase"/>
</dbReference>
<comment type="pathway">
    <text evidence="1">Amino-acid biosynthesis; L-asparagine biosynthesis; L-asparagine from L-aspartate (L-Gln route): step 1/1.</text>
</comment>
<dbReference type="InterPro" id="IPR014729">
    <property type="entry name" value="Rossmann-like_a/b/a_fold"/>
</dbReference>
<dbReference type="SUPFAM" id="SSF56235">
    <property type="entry name" value="N-terminal nucleophile aminohydrolases (Ntn hydrolases)"/>
    <property type="match status" value="1"/>
</dbReference>
<evidence type="ECO:0000313" key="11">
    <source>
        <dbReference type="Proteomes" id="UP000789833"/>
    </source>
</evidence>
<dbReference type="RefSeq" id="WP_230500667.1">
    <property type="nucleotide sequence ID" value="NZ_CAKJTJ010000006.1"/>
</dbReference>
<evidence type="ECO:0000256" key="6">
    <source>
        <dbReference type="ARBA" id="ARBA00022888"/>
    </source>
</evidence>
<evidence type="ECO:0000313" key="10">
    <source>
        <dbReference type="EMBL" id="CAG9620748.1"/>
    </source>
</evidence>
<comment type="similarity">
    <text evidence="2">Belongs to the asparagine synthetase family.</text>
</comment>
<keyword evidence="11" id="KW-1185">Reference proteome</keyword>
<evidence type="ECO:0000256" key="8">
    <source>
        <dbReference type="ARBA" id="ARBA00048741"/>
    </source>
</evidence>
<dbReference type="Pfam" id="PF13537">
    <property type="entry name" value="GATase_7"/>
    <property type="match status" value="1"/>
</dbReference>
<dbReference type="Proteomes" id="UP000789833">
    <property type="component" value="Unassembled WGS sequence"/>
</dbReference>
<gene>
    <name evidence="10" type="ORF">BACCIP111883_01518</name>
</gene>
<proteinExistence type="inferred from homology"/>
<dbReference type="PROSITE" id="PS51278">
    <property type="entry name" value="GATASE_TYPE_2"/>
    <property type="match status" value="1"/>
</dbReference>
<comment type="caution">
    <text evidence="10">The sequence shown here is derived from an EMBL/GenBank/DDBJ whole genome shotgun (WGS) entry which is preliminary data.</text>
</comment>
<keyword evidence="6" id="KW-0061">Asparagine biosynthesis</keyword>
<evidence type="ECO:0000256" key="4">
    <source>
        <dbReference type="ARBA" id="ARBA00022741"/>
    </source>
</evidence>
<sequence>MSAISGIFNLNNEPVPFECSSALMGHLNKYPTNDTGTFLVENIFLGCHAQWITPESIGEKLPYYDHQRKLAITADAIIDNREELFERLQIRKNLKEDTTDSELILRAYEKWGEESPKFLLGDFAYMIWDEKNRKFFGARDFSGSRPLYYYGNQHTFAFCTTMEALMQLPFVSKELNEDWIAQFLAISAVVDAVDSSITPFQKIKQVPPSHCITINNKKITLKKYCELQPEKPLILKSSEEYVEAFQDVFREAVKSRLRTFRQIGAHLSGGLDSSSVVSYAAMELGGKKPLHTFSYIPTSDFVDYTPKRLLADERPFINKTVNFIGGLKDSYFDFKERNSYTDIDDYLDILEMPYKFFENSFWVKGMFEKSQKMNVGVLLNGGRGNFTISWGHAMNYYAELMKKMKLLKLINELNQYSKKAGGARFRRVPFVAKLAFPFLNKAFPQLQTYIFPKLINEDFASNTNVFKLLQEHGLNHTGWSSSTDIYEQRRKHFQDLFHWNATNTFAAKLSLKYSVWKRDATNDLRIVKFCLSVPEDQYVSNGMDRALIRRATKNYLPDEVRLNQRVRGVQGADWLHRMRPHWEQVIIEMEELSVNESTMRYLDPQTIKAALQKAKQGFHSEDATDPLIRVLMRSLIFHRFLQRVS</sequence>
<dbReference type="Gene3D" id="3.40.50.620">
    <property type="entry name" value="HUPs"/>
    <property type="match status" value="2"/>
</dbReference>
<dbReference type="Pfam" id="PF00733">
    <property type="entry name" value="Asn_synthase"/>
    <property type="match status" value="1"/>
</dbReference>
<dbReference type="EC" id="6.3.5.4" evidence="3"/>
<name>A0ABM8YLE6_9BACI</name>
<dbReference type="InterPro" id="IPR033738">
    <property type="entry name" value="AsnB_N"/>
</dbReference>
<dbReference type="PIRSF" id="PIRSF001589">
    <property type="entry name" value="Asn_synthetase_glu-h"/>
    <property type="match status" value="1"/>
</dbReference>
<dbReference type="InterPro" id="IPR029055">
    <property type="entry name" value="Ntn_hydrolases_N"/>
</dbReference>
<dbReference type="InterPro" id="IPR006426">
    <property type="entry name" value="Asn_synth_AEB"/>
</dbReference>
<keyword evidence="7" id="KW-0315">Glutamine amidotransferase</keyword>
<evidence type="ECO:0000256" key="5">
    <source>
        <dbReference type="ARBA" id="ARBA00022840"/>
    </source>
</evidence>
<dbReference type="InterPro" id="IPR017932">
    <property type="entry name" value="GATase_2_dom"/>
</dbReference>
<evidence type="ECO:0000256" key="7">
    <source>
        <dbReference type="ARBA" id="ARBA00022962"/>
    </source>
</evidence>
<evidence type="ECO:0000256" key="1">
    <source>
        <dbReference type="ARBA" id="ARBA00005187"/>
    </source>
</evidence>
<evidence type="ECO:0000256" key="2">
    <source>
        <dbReference type="ARBA" id="ARBA00005752"/>
    </source>
</evidence>
<dbReference type="SUPFAM" id="SSF52402">
    <property type="entry name" value="Adenine nucleotide alpha hydrolases-like"/>
    <property type="match status" value="1"/>
</dbReference>